<proteinExistence type="predicted"/>
<name>A0A6H5J2Q0_9HYME</name>
<protein>
    <submittedName>
        <fullName evidence="1">Uncharacterized protein</fullName>
    </submittedName>
</protein>
<gene>
    <name evidence="1" type="ORF">TBRA_LOCUS14238</name>
</gene>
<evidence type="ECO:0000313" key="1">
    <source>
        <dbReference type="EMBL" id="CAB0042627.1"/>
    </source>
</evidence>
<evidence type="ECO:0000313" key="2">
    <source>
        <dbReference type="Proteomes" id="UP000479190"/>
    </source>
</evidence>
<dbReference type="EMBL" id="CADCXV010001212">
    <property type="protein sequence ID" value="CAB0042627.1"/>
    <property type="molecule type" value="Genomic_DNA"/>
</dbReference>
<sequence length="151" mass="17458">MKLPYLIPILTCKDNSSSIRFAHRLYSMRPRKQQARSFFKYIMSFLQDNTNCRRRRRRGRAAVALGRARVLVGFLVVAPPDHGEVRHLEGVGLLAATLEGAGHAVAHVEVARRDVGRQEQLRHEIDRERDREHKRTTEIIERAKSILLWAI</sequence>
<accession>A0A6H5J2Q0</accession>
<organism evidence="1 2">
    <name type="scientific">Trichogramma brassicae</name>
    <dbReference type="NCBI Taxonomy" id="86971"/>
    <lineage>
        <taxon>Eukaryota</taxon>
        <taxon>Metazoa</taxon>
        <taxon>Ecdysozoa</taxon>
        <taxon>Arthropoda</taxon>
        <taxon>Hexapoda</taxon>
        <taxon>Insecta</taxon>
        <taxon>Pterygota</taxon>
        <taxon>Neoptera</taxon>
        <taxon>Endopterygota</taxon>
        <taxon>Hymenoptera</taxon>
        <taxon>Apocrita</taxon>
        <taxon>Proctotrupomorpha</taxon>
        <taxon>Chalcidoidea</taxon>
        <taxon>Trichogrammatidae</taxon>
        <taxon>Trichogramma</taxon>
    </lineage>
</organism>
<keyword evidence="2" id="KW-1185">Reference proteome</keyword>
<dbReference type="AlphaFoldDB" id="A0A6H5J2Q0"/>
<dbReference type="Proteomes" id="UP000479190">
    <property type="component" value="Unassembled WGS sequence"/>
</dbReference>
<reference evidence="1 2" key="1">
    <citation type="submission" date="2020-02" db="EMBL/GenBank/DDBJ databases">
        <authorList>
            <person name="Ferguson B K."/>
        </authorList>
    </citation>
    <scope>NUCLEOTIDE SEQUENCE [LARGE SCALE GENOMIC DNA]</scope>
</reference>